<dbReference type="AlphaFoldDB" id="K6W330"/>
<feature type="transmembrane region" description="Helical" evidence="1">
    <location>
        <begin position="112"/>
        <end position="130"/>
    </location>
</feature>
<dbReference type="EMBL" id="BAHC01000229">
    <property type="protein sequence ID" value="GAB93570.1"/>
    <property type="molecule type" value="Genomic_DNA"/>
</dbReference>
<dbReference type="eggNOG" id="ENOG5033VM0">
    <property type="taxonomic scope" value="Bacteria"/>
</dbReference>
<keyword evidence="4" id="KW-1185">Reference proteome</keyword>
<feature type="transmembrane region" description="Helical" evidence="1">
    <location>
        <begin position="62"/>
        <end position="82"/>
    </location>
</feature>
<dbReference type="STRING" id="1108045.GORHZ_229_00130"/>
<organism evidence="3 4">
    <name type="scientific">Gordonia rhizosphera NBRC 16068</name>
    <dbReference type="NCBI Taxonomy" id="1108045"/>
    <lineage>
        <taxon>Bacteria</taxon>
        <taxon>Bacillati</taxon>
        <taxon>Actinomycetota</taxon>
        <taxon>Actinomycetes</taxon>
        <taxon>Mycobacteriales</taxon>
        <taxon>Gordoniaceae</taxon>
        <taxon>Gordonia</taxon>
    </lineage>
</organism>
<dbReference type="Proteomes" id="UP000008363">
    <property type="component" value="Unassembled WGS sequence"/>
</dbReference>
<keyword evidence="1" id="KW-1133">Transmembrane helix</keyword>
<keyword evidence="1" id="KW-0812">Transmembrane</keyword>
<dbReference type="OrthoDB" id="4482242at2"/>
<reference evidence="3 4" key="1">
    <citation type="submission" date="2012-08" db="EMBL/GenBank/DDBJ databases">
        <title>Whole genome shotgun sequence of Gordonia rhizosphera NBRC 16068.</title>
        <authorList>
            <person name="Takarada H."/>
            <person name="Isaki S."/>
            <person name="Hosoyama A."/>
            <person name="Tsuchikane K."/>
            <person name="Katsumata H."/>
            <person name="Baba S."/>
            <person name="Ohji S."/>
            <person name="Yamazaki S."/>
            <person name="Fujita N."/>
        </authorList>
    </citation>
    <scope>NUCLEOTIDE SEQUENCE [LARGE SCALE GENOMIC DNA]</scope>
    <source>
        <strain evidence="3 4">NBRC 16068</strain>
    </source>
</reference>
<protein>
    <recommendedName>
        <fullName evidence="2">DUF7144 domain-containing protein</fullName>
    </recommendedName>
</protein>
<feature type="domain" description="DUF7144" evidence="2">
    <location>
        <begin position="19"/>
        <end position="131"/>
    </location>
</feature>
<evidence type="ECO:0000256" key="1">
    <source>
        <dbReference type="SAM" id="Phobius"/>
    </source>
</evidence>
<dbReference type="RefSeq" id="WP_006338919.1">
    <property type="nucleotide sequence ID" value="NZ_BAHC01000229.1"/>
</dbReference>
<keyword evidence="1" id="KW-0472">Membrane</keyword>
<dbReference type="Pfam" id="PF23636">
    <property type="entry name" value="DUF7144"/>
    <property type="match status" value="1"/>
</dbReference>
<accession>K6W330</accession>
<sequence>MSTTRNEHPVQQGFAMGTTIAAAALLLVAGVLGFFQGISAVAKDDLFVVGPQYVYKLNLTSWGWIHIILGVIAVLVAFGMFVGAGWAKVSAIIIASLSIILNFLWIPYYPWWSILIIAVDLLIIWAVATWQTD</sequence>
<evidence type="ECO:0000313" key="3">
    <source>
        <dbReference type="EMBL" id="GAB93570.1"/>
    </source>
</evidence>
<feature type="transmembrane region" description="Helical" evidence="1">
    <location>
        <begin position="89"/>
        <end position="106"/>
    </location>
</feature>
<feature type="transmembrane region" description="Helical" evidence="1">
    <location>
        <begin position="20"/>
        <end position="42"/>
    </location>
</feature>
<comment type="caution">
    <text evidence="3">The sequence shown here is derived from an EMBL/GenBank/DDBJ whole genome shotgun (WGS) entry which is preliminary data.</text>
</comment>
<evidence type="ECO:0000313" key="4">
    <source>
        <dbReference type="Proteomes" id="UP000008363"/>
    </source>
</evidence>
<proteinExistence type="predicted"/>
<dbReference type="InterPro" id="IPR055568">
    <property type="entry name" value="DUF7144"/>
</dbReference>
<evidence type="ECO:0000259" key="2">
    <source>
        <dbReference type="Pfam" id="PF23636"/>
    </source>
</evidence>
<name>K6W330_9ACTN</name>
<gene>
    <name evidence="3" type="ORF">GORHZ_229_00130</name>
</gene>